<proteinExistence type="predicted"/>
<evidence type="ECO:0000313" key="2">
    <source>
        <dbReference type="Proteomes" id="UP001216907"/>
    </source>
</evidence>
<evidence type="ECO:0000313" key="1">
    <source>
        <dbReference type="EMBL" id="MDG3002623.1"/>
    </source>
</evidence>
<accession>A0ABT6F5A1</accession>
<dbReference type="RefSeq" id="WP_277858987.1">
    <property type="nucleotide sequence ID" value="NZ_JARRAG010000001.1"/>
</dbReference>
<organism evidence="1 2">
    <name type="scientific">Paludisphaera mucosa</name>
    <dbReference type="NCBI Taxonomy" id="3030827"/>
    <lineage>
        <taxon>Bacteria</taxon>
        <taxon>Pseudomonadati</taxon>
        <taxon>Planctomycetota</taxon>
        <taxon>Planctomycetia</taxon>
        <taxon>Isosphaerales</taxon>
        <taxon>Isosphaeraceae</taxon>
        <taxon>Paludisphaera</taxon>
    </lineage>
</organism>
<protein>
    <submittedName>
        <fullName evidence="1">DUF1326 domain-containing protein</fullName>
    </submittedName>
</protein>
<dbReference type="Proteomes" id="UP001216907">
    <property type="component" value="Unassembled WGS sequence"/>
</dbReference>
<sequence length="234" mass="24652">MLAGTLATLGCLMIAASPDANRVKGDYVEARTADVYTGPCFSNAEIFITGHQAVMAWKVTEGSWDGVTLDGLSVAAAVVGSTTFSEDDVKAARSVLLVDKKATSAQRKALIAMATALGGDRLKNVVAVRDTTLGVTVEEHMDSVADADARHDAHGMPHAPVGLLSAPGLAEILTRSLDEGDHFCGNETVAYAPLSLGVTALPAYTLRHKYTGGELDTRWNDPNCRSSFVGHFAY</sequence>
<gene>
    <name evidence="1" type="ORF">PZE19_02390</name>
</gene>
<keyword evidence="2" id="KW-1185">Reference proteome</keyword>
<dbReference type="InterPro" id="IPR009758">
    <property type="entry name" value="DUF1326"/>
</dbReference>
<dbReference type="EMBL" id="JARRAG010000001">
    <property type="protein sequence ID" value="MDG3002623.1"/>
    <property type="molecule type" value="Genomic_DNA"/>
</dbReference>
<comment type="caution">
    <text evidence="1">The sequence shown here is derived from an EMBL/GenBank/DDBJ whole genome shotgun (WGS) entry which is preliminary data.</text>
</comment>
<dbReference type="Pfam" id="PF07040">
    <property type="entry name" value="DUF1326"/>
    <property type="match status" value="1"/>
</dbReference>
<name>A0ABT6F5A1_9BACT</name>
<reference evidence="1 2" key="1">
    <citation type="submission" date="2023-03" db="EMBL/GenBank/DDBJ databases">
        <title>Paludisphaera mucosa sp. nov. a novel planctomycete from northern fen.</title>
        <authorList>
            <person name="Ivanova A."/>
        </authorList>
    </citation>
    <scope>NUCLEOTIDE SEQUENCE [LARGE SCALE GENOMIC DNA]</scope>
    <source>
        <strain evidence="1 2">Pla2</strain>
    </source>
</reference>